<protein>
    <submittedName>
        <fullName evidence="6">Anaerobic ribonucleoside-triphosphate reductase activating protein</fullName>
    </submittedName>
</protein>
<name>A0A9D1F002_9BACT</name>
<reference evidence="6" key="1">
    <citation type="submission" date="2020-10" db="EMBL/GenBank/DDBJ databases">
        <authorList>
            <person name="Gilroy R."/>
        </authorList>
    </citation>
    <scope>NUCLEOTIDE SEQUENCE</scope>
    <source>
        <strain evidence="6">6276</strain>
    </source>
</reference>
<evidence type="ECO:0000256" key="1">
    <source>
        <dbReference type="ARBA" id="ARBA00022691"/>
    </source>
</evidence>
<dbReference type="NCBIfam" id="TIGR02495">
    <property type="entry name" value="NrdG2"/>
    <property type="match status" value="1"/>
</dbReference>
<evidence type="ECO:0000256" key="2">
    <source>
        <dbReference type="ARBA" id="ARBA00022723"/>
    </source>
</evidence>
<dbReference type="GO" id="GO:0046872">
    <property type="term" value="F:metal ion binding"/>
    <property type="evidence" value="ECO:0007669"/>
    <property type="project" value="UniProtKB-KW"/>
</dbReference>
<dbReference type="SFLD" id="SFLDG01067">
    <property type="entry name" value="SPASM/twitch_domain_containing"/>
    <property type="match status" value="1"/>
</dbReference>
<dbReference type="Pfam" id="PF04055">
    <property type="entry name" value="Radical_SAM"/>
    <property type="match status" value="1"/>
</dbReference>
<reference evidence="6" key="2">
    <citation type="journal article" date="2021" name="PeerJ">
        <title>Extensive microbial diversity within the chicken gut microbiome revealed by metagenomics and culture.</title>
        <authorList>
            <person name="Gilroy R."/>
            <person name="Ravi A."/>
            <person name="Getino M."/>
            <person name="Pursley I."/>
            <person name="Horton D.L."/>
            <person name="Alikhan N.F."/>
            <person name="Baker D."/>
            <person name="Gharbi K."/>
            <person name="Hall N."/>
            <person name="Watson M."/>
            <person name="Adriaenssens E.M."/>
            <person name="Foster-Nyarko E."/>
            <person name="Jarju S."/>
            <person name="Secka A."/>
            <person name="Antonio M."/>
            <person name="Oren A."/>
            <person name="Chaudhuri R.R."/>
            <person name="La Ragione R."/>
            <person name="Hildebrand F."/>
            <person name="Pallen M.J."/>
        </authorList>
    </citation>
    <scope>NUCLEOTIDE SEQUENCE</scope>
    <source>
        <strain evidence="6">6276</strain>
    </source>
</reference>
<dbReference type="GO" id="GO:0003824">
    <property type="term" value="F:catalytic activity"/>
    <property type="evidence" value="ECO:0007669"/>
    <property type="project" value="InterPro"/>
</dbReference>
<dbReference type="CDD" id="cd01335">
    <property type="entry name" value="Radical_SAM"/>
    <property type="match status" value="1"/>
</dbReference>
<evidence type="ECO:0000259" key="5">
    <source>
        <dbReference type="PROSITE" id="PS51918"/>
    </source>
</evidence>
<dbReference type="SFLD" id="SFLDS00029">
    <property type="entry name" value="Radical_SAM"/>
    <property type="match status" value="1"/>
</dbReference>
<evidence type="ECO:0000256" key="3">
    <source>
        <dbReference type="ARBA" id="ARBA00023004"/>
    </source>
</evidence>
<dbReference type="InterPro" id="IPR050377">
    <property type="entry name" value="Radical_SAM_PqqE_MftC-like"/>
</dbReference>
<dbReference type="EMBL" id="DVIU01000186">
    <property type="protein sequence ID" value="HIS36834.1"/>
    <property type="molecule type" value="Genomic_DNA"/>
</dbReference>
<dbReference type="PANTHER" id="PTHR11228">
    <property type="entry name" value="RADICAL SAM DOMAIN PROTEIN"/>
    <property type="match status" value="1"/>
</dbReference>
<dbReference type="SUPFAM" id="SSF102114">
    <property type="entry name" value="Radical SAM enzymes"/>
    <property type="match status" value="1"/>
</dbReference>
<dbReference type="SFLD" id="SFLDG01094">
    <property type="entry name" value="Uncharacterised_Radical_SAM_Su"/>
    <property type="match status" value="1"/>
</dbReference>
<keyword evidence="3" id="KW-0408">Iron</keyword>
<dbReference type="AlphaFoldDB" id="A0A9D1F002"/>
<accession>A0A9D1F002</accession>
<feature type="domain" description="Radical SAM core" evidence="5">
    <location>
        <begin position="13"/>
        <end position="218"/>
    </location>
</feature>
<dbReference type="Proteomes" id="UP000823928">
    <property type="component" value="Unassembled WGS sequence"/>
</dbReference>
<dbReference type="InterPro" id="IPR058240">
    <property type="entry name" value="rSAM_sf"/>
</dbReference>
<keyword evidence="4" id="KW-0411">Iron-sulfur</keyword>
<gene>
    <name evidence="6" type="ORF">IAC10_09435</name>
</gene>
<sequence>MLIGGLQKTSLLDFPDRISAIVFTAGCNFRCGYCHNPELINSIAPVQDVLEFLQSRTGKLDGVVITGGEPCLQKELPEFIKEVKSLGFAVKLDTNGSLPNMLEKVLPDVDYVAMDIKAPLDKYSLIVNRHVDIEKISQSIDMIMSYGVDYEFRTTVVSSQLGFDDFQKIGLLLNGASRYYLQKFIPAKVLDRTFYDKKTYTNEEFNKIIEMLKQYINEVYLR</sequence>
<dbReference type="GO" id="GO:0051536">
    <property type="term" value="F:iron-sulfur cluster binding"/>
    <property type="evidence" value="ECO:0007669"/>
    <property type="project" value="UniProtKB-KW"/>
</dbReference>
<dbReference type="InterPro" id="IPR012840">
    <property type="entry name" value="NrdG2"/>
</dbReference>
<dbReference type="Gene3D" id="3.20.20.70">
    <property type="entry name" value="Aldolase class I"/>
    <property type="match status" value="1"/>
</dbReference>
<proteinExistence type="predicted"/>
<evidence type="ECO:0000313" key="6">
    <source>
        <dbReference type="EMBL" id="HIS36834.1"/>
    </source>
</evidence>
<organism evidence="6 7">
    <name type="scientific">Candidatus Scatousia excrementigallinarum</name>
    <dbReference type="NCBI Taxonomy" id="2840935"/>
    <lineage>
        <taxon>Bacteria</taxon>
        <taxon>Candidatus Scatousia</taxon>
    </lineage>
</organism>
<dbReference type="PROSITE" id="PS51918">
    <property type="entry name" value="RADICAL_SAM"/>
    <property type="match status" value="1"/>
</dbReference>
<evidence type="ECO:0000313" key="7">
    <source>
        <dbReference type="Proteomes" id="UP000823928"/>
    </source>
</evidence>
<dbReference type="InterPro" id="IPR013785">
    <property type="entry name" value="Aldolase_TIM"/>
</dbReference>
<keyword evidence="2" id="KW-0479">Metal-binding</keyword>
<comment type="caution">
    <text evidence="6">The sequence shown here is derived from an EMBL/GenBank/DDBJ whole genome shotgun (WGS) entry which is preliminary data.</text>
</comment>
<evidence type="ECO:0000256" key="4">
    <source>
        <dbReference type="ARBA" id="ARBA00023014"/>
    </source>
</evidence>
<dbReference type="InterPro" id="IPR007197">
    <property type="entry name" value="rSAM"/>
</dbReference>
<dbReference type="PANTHER" id="PTHR11228:SF27">
    <property type="entry name" value="GLYCYL-RADICAL ENZYME ACTIVATING ENZYME MJ1227-RELATED"/>
    <property type="match status" value="1"/>
</dbReference>
<keyword evidence="1" id="KW-0949">S-adenosyl-L-methionine</keyword>